<dbReference type="GeneID" id="64855070"/>
<evidence type="ECO:0000256" key="1">
    <source>
        <dbReference type="ARBA" id="ARBA00001968"/>
    </source>
</evidence>
<dbReference type="Pfam" id="PF08652">
    <property type="entry name" value="RAI1"/>
    <property type="match status" value="1"/>
</dbReference>
<accession>A0A8H2VB07</accession>
<gene>
    <name evidence="9" type="ORF">KABA2_01S02684</name>
</gene>
<keyword evidence="7" id="KW-0378">Hydrolase</keyword>
<dbReference type="GO" id="GO:0000956">
    <property type="term" value="P:nuclear-transcribed mRNA catabolic process"/>
    <property type="evidence" value="ECO:0007669"/>
    <property type="project" value="TreeGrafter"/>
</dbReference>
<evidence type="ECO:0000256" key="3">
    <source>
        <dbReference type="ARBA" id="ARBA00022722"/>
    </source>
</evidence>
<dbReference type="AlphaFoldDB" id="A0A8H2VB07"/>
<comment type="catalytic activity">
    <reaction evidence="4">
        <text>a 5'-end (N(7)-methyl 5'-triphosphoguanosine)-ribonucleoside-ribonucleotide in mRNA + H2O = a (N(7)-methyl 5'-triphosphoguanosine)-nucleoside + a 5'-end phospho-ribonucleoside in mRNA + H(+)</text>
        <dbReference type="Rhea" id="RHEA:66928"/>
        <dbReference type="Rhea" id="RHEA-COMP:15692"/>
        <dbReference type="Rhea" id="RHEA-COMP:17313"/>
        <dbReference type="ChEBI" id="CHEBI:15377"/>
        <dbReference type="ChEBI" id="CHEBI:15378"/>
        <dbReference type="ChEBI" id="CHEBI:138282"/>
        <dbReference type="ChEBI" id="CHEBI:172876"/>
        <dbReference type="ChEBI" id="CHEBI:172877"/>
    </reaction>
    <physiologicalReaction direction="left-to-right" evidence="4">
        <dbReference type="Rhea" id="RHEA:66929"/>
    </physiologicalReaction>
</comment>
<comment type="subcellular location">
    <subcellularLocation>
        <location evidence="7">Nucleus</location>
    </subcellularLocation>
</comment>
<dbReference type="GO" id="GO:0110155">
    <property type="term" value="P:NAD-cap decapping"/>
    <property type="evidence" value="ECO:0007669"/>
    <property type="project" value="TreeGrafter"/>
</dbReference>
<dbReference type="GO" id="GO:0004519">
    <property type="term" value="F:endonuclease activity"/>
    <property type="evidence" value="ECO:0007669"/>
    <property type="project" value="UniProtKB-KW"/>
</dbReference>
<comment type="caution">
    <text evidence="9">The sequence shown here is derived from an EMBL/GenBank/DDBJ whole genome shotgun (WGS) entry which is preliminary data.</text>
</comment>
<dbReference type="GO" id="GO:0000166">
    <property type="term" value="F:nucleotide binding"/>
    <property type="evidence" value="ECO:0007669"/>
    <property type="project" value="UniProtKB-KW"/>
</dbReference>
<evidence type="ECO:0000313" key="10">
    <source>
        <dbReference type="Proteomes" id="UP000644660"/>
    </source>
</evidence>
<dbReference type="InterPro" id="IPR039039">
    <property type="entry name" value="RAI1-like_fam"/>
</dbReference>
<comment type="cofactor">
    <cofactor evidence="1 7">
        <name>a divalent metal cation</name>
        <dbReference type="ChEBI" id="CHEBI:60240"/>
    </cofactor>
</comment>
<name>A0A8H2VB07_9SACH</name>
<protein>
    <recommendedName>
        <fullName evidence="7">Decapping nuclease</fullName>
        <ecNumber evidence="7">3.6.1.-</ecNumber>
    </recommendedName>
</protein>
<evidence type="ECO:0000256" key="2">
    <source>
        <dbReference type="ARBA" id="ARBA00006562"/>
    </source>
</evidence>
<comment type="catalytic activity">
    <reaction evidence="6">
        <text>a 5'-end NAD(+)-phospho-ribonucleoside in mRNA + H2O = a 5'-end phospho-ribonucleoside in mRNA + NAD(+) + H(+)</text>
        <dbReference type="Rhea" id="RHEA:60880"/>
        <dbReference type="Rhea" id="RHEA-COMP:15692"/>
        <dbReference type="Rhea" id="RHEA-COMP:15698"/>
        <dbReference type="ChEBI" id="CHEBI:15377"/>
        <dbReference type="ChEBI" id="CHEBI:15378"/>
        <dbReference type="ChEBI" id="CHEBI:57540"/>
        <dbReference type="ChEBI" id="CHEBI:138282"/>
        <dbReference type="ChEBI" id="CHEBI:144029"/>
    </reaction>
    <physiologicalReaction direction="left-to-right" evidence="6">
        <dbReference type="Rhea" id="RHEA:60881"/>
    </physiologicalReaction>
</comment>
<proteinExistence type="inferred from homology"/>
<keyword evidence="7" id="KW-0694">RNA-binding</keyword>
<keyword evidence="7" id="KW-0547">Nucleotide-binding</keyword>
<dbReference type="RefSeq" id="XP_041403995.1">
    <property type="nucleotide sequence ID" value="XM_041548061.1"/>
</dbReference>
<comment type="similarity">
    <text evidence="2 7">Belongs to the DXO/Dom3Z family.</text>
</comment>
<evidence type="ECO:0000256" key="4">
    <source>
        <dbReference type="ARBA" id="ARBA00044676"/>
    </source>
</evidence>
<keyword evidence="7" id="KW-0539">Nucleus</keyword>
<dbReference type="GO" id="GO:0046872">
    <property type="term" value="F:metal ion binding"/>
    <property type="evidence" value="ECO:0007669"/>
    <property type="project" value="UniProtKB-KW"/>
</dbReference>
<feature type="domain" description="RAI1-like" evidence="8">
    <location>
        <begin position="19"/>
        <end position="353"/>
    </location>
</feature>
<dbReference type="PANTHER" id="PTHR12395">
    <property type="entry name" value="DOM-3 RELATED"/>
    <property type="match status" value="1"/>
</dbReference>
<keyword evidence="3 7" id="KW-0540">Nuclease</keyword>
<dbReference type="OrthoDB" id="5853397at2759"/>
<dbReference type="GO" id="GO:0005829">
    <property type="term" value="C:cytosol"/>
    <property type="evidence" value="ECO:0007669"/>
    <property type="project" value="TreeGrafter"/>
</dbReference>
<comment type="catalytic activity">
    <reaction evidence="5">
        <text>a 5'-end triphospho-ribonucleoside in mRNA + H2O = a 5'-end phospho-ribonucleoside in mRNA + diphosphate + H(+)</text>
        <dbReference type="Rhea" id="RHEA:78683"/>
        <dbReference type="Rhea" id="RHEA-COMP:15692"/>
        <dbReference type="Rhea" id="RHEA-COMP:17164"/>
        <dbReference type="ChEBI" id="CHEBI:15377"/>
        <dbReference type="ChEBI" id="CHEBI:15378"/>
        <dbReference type="ChEBI" id="CHEBI:33019"/>
        <dbReference type="ChEBI" id="CHEBI:138282"/>
        <dbReference type="ChEBI" id="CHEBI:167618"/>
    </reaction>
    <physiologicalReaction direction="left-to-right" evidence="5">
        <dbReference type="Rhea" id="RHEA:78684"/>
    </physiologicalReaction>
</comment>
<sequence>MAITSNLFINQKGSTTALKQPKEIGYYSRNQNGEYLIQQQTQLKYYYLPNSDLERNLDLSSGLKKFKNCEGTFEDTYTIHGLLKSIQYNEQHKGKRIKGDIIATTETITKLILGAFDNTNINPIDMVVVSYDGQLFIKERKQVTPATIDMNKYSNYKFKALSTLSQSLPLESREILEKRHKKLCNNGDKFVSVTKTGVGKVKLILSADIDCIFDFKEENKDNLKHYTQLVCNPTVNTISESHKFENGMFRIWLKCFLAGIPRIICGFKDDGYILKTVEEYATNEIPILLKENNPEVGSKCLDAIKWYGLFTEWLLKIIPHGDTKEIKPFKLILADNHLKLHEIEASDPEFEHFAQGDGVLSSEFKEWRSSL</sequence>
<keyword evidence="10" id="KW-1185">Reference proteome</keyword>
<dbReference type="GO" id="GO:0003723">
    <property type="term" value="F:RNA binding"/>
    <property type="evidence" value="ECO:0007669"/>
    <property type="project" value="UniProtKB-KW"/>
</dbReference>
<dbReference type="InterPro" id="IPR013961">
    <property type="entry name" value="RAI1"/>
</dbReference>
<dbReference type="GO" id="GO:0034353">
    <property type="term" value="F:mRNA 5'-diphosphatase activity"/>
    <property type="evidence" value="ECO:0007669"/>
    <property type="project" value="TreeGrafter"/>
</dbReference>
<keyword evidence="9" id="KW-0255">Endonuclease</keyword>
<dbReference type="GO" id="GO:0005634">
    <property type="term" value="C:nucleus"/>
    <property type="evidence" value="ECO:0007669"/>
    <property type="project" value="UniProtKB-SubCell"/>
</dbReference>
<comment type="function">
    <text evidence="7">Decapping enzyme for NAD-capped RNAs: specifically hydrolyzes the nicotinamide adenine dinucleotide (NAD) cap from a subset of RNAs by removing the entire NAD moiety from the 5'-end of an NAD-capped RNA.</text>
</comment>
<evidence type="ECO:0000256" key="7">
    <source>
        <dbReference type="RuleBase" id="RU367113"/>
    </source>
</evidence>
<evidence type="ECO:0000313" key="9">
    <source>
        <dbReference type="EMBL" id="CAB4251956.1"/>
    </source>
</evidence>
<organism evidence="9 10">
    <name type="scientific">Maudiozyma barnettii</name>
    <dbReference type="NCBI Taxonomy" id="61262"/>
    <lineage>
        <taxon>Eukaryota</taxon>
        <taxon>Fungi</taxon>
        <taxon>Dikarya</taxon>
        <taxon>Ascomycota</taxon>
        <taxon>Saccharomycotina</taxon>
        <taxon>Saccharomycetes</taxon>
        <taxon>Saccharomycetales</taxon>
        <taxon>Saccharomycetaceae</taxon>
        <taxon>Maudiozyma</taxon>
    </lineage>
</organism>
<dbReference type="EMBL" id="CAEFZW010000001">
    <property type="protein sequence ID" value="CAB4251956.1"/>
    <property type="molecule type" value="Genomic_DNA"/>
</dbReference>
<dbReference type="EC" id="3.6.1.-" evidence="7"/>
<dbReference type="Proteomes" id="UP000644660">
    <property type="component" value="Unassembled WGS sequence"/>
</dbReference>
<evidence type="ECO:0000256" key="5">
    <source>
        <dbReference type="ARBA" id="ARBA00044692"/>
    </source>
</evidence>
<reference evidence="9 10" key="1">
    <citation type="submission" date="2020-05" db="EMBL/GenBank/DDBJ databases">
        <authorList>
            <person name="Casaregola S."/>
            <person name="Devillers H."/>
            <person name="Grondin C."/>
        </authorList>
    </citation>
    <scope>NUCLEOTIDE SEQUENCE [LARGE SCALE GENOMIC DNA]</scope>
    <source>
        <strain evidence="9 10">CLIB 1767</strain>
    </source>
</reference>
<evidence type="ECO:0000259" key="8">
    <source>
        <dbReference type="Pfam" id="PF08652"/>
    </source>
</evidence>
<dbReference type="PANTHER" id="PTHR12395:SF9">
    <property type="entry name" value="DECAPPING AND EXORIBONUCLEASE PROTEIN"/>
    <property type="match status" value="1"/>
</dbReference>
<keyword evidence="7" id="KW-0479">Metal-binding</keyword>
<evidence type="ECO:0000256" key="6">
    <source>
        <dbReference type="ARBA" id="ARBA00048124"/>
    </source>
</evidence>